<accession>A0A7X0VY84</accession>
<comment type="caution">
    <text evidence="1">The sequence shown here is derived from an EMBL/GenBank/DDBJ whole genome shotgun (WGS) entry which is preliminary data.</text>
</comment>
<dbReference type="InterPro" id="IPR008772">
    <property type="entry name" value="Phosphonate_metab_PhnH"/>
</dbReference>
<sequence>MSAIDNSFSMTHDTQFVYRLLLELTARPGEVGSIRQAADKIGLLPGAGDVALAVAYTLLDSEVGCFADVERLPELAGVIRLRTLSRSAGASAADYLFADGTQAPGEWAGSVRRGTLGEPEMGATVLLLVDALEAESRSSAGEQPEGNAVRLMMTGPGIEEEHRLLVGGLDPRWLACREGWNEEYPTGVDLILYTPGGEVAAIPRSTQLKGA</sequence>
<dbReference type="Pfam" id="PF05845">
    <property type="entry name" value="PhnH"/>
    <property type="match status" value="1"/>
</dbReference>
<dbReference type="NCBIfam" id="TIGR03292">
    <property type="entry name" value="PhnH_redo"/>
    <property type="match status" value="1"/>
</dbReference>
<dbReference type="SUPFAM" id="SSF159709">
    <property type="entry name" value="PhnH-like"/>
    <property type="match status" value="1"/>
</dbReference>
<keyword evidence="2" id="KW-1185">Reference proteome</keyword>
<keyword evidence="1" id="KW-0456">Lyase</keyword>
<dbReference type="Proteomes" id="UP000564644">
    <property type="component" value="Unassembled WGS sequence"/>
</dbReference>
<dbReference type="InterPro" id="IPR038058">
    <property type="entry name" value="PhnH-like_sp"/>
</dbReference>
<gene>
    <name evidence="1" type="primary">phnH</name>
    <name evidence="1" type="ORF">H7C18_29725</name>
</gene>
<proteinExistence type="predicted"/>
<name>A0A7X0VY84_9BACL</name>
<organism evidence="1 2">
    <name type="scientific">Cohnella zeiphila</name>
    <dbReference type="NCBI Taxonomy" id="2761120"/>
    <lineage>
        <taxon>Bacteria</taxon>
        <taxon>Bacillati</taxon>
        <taxon>Bacillota</taxon>
        <taxon>Bacilli</taxon>
        <taxon>Bacillales</taxon>
        <taxon>Paenibacillaceae</taxon>
        <taxon>Cohnella</taxon>
    </lineage>
</organism>
<dbReference type="RefSeq" id="WP_185132755.1">
    <property type="nucleotide sequence ID" value="NZ_JACJVO010000042.1"/>
</dbReference>
<protein>
    <submittedName>
        <fullName evidence="1">Phosphonate C-P lyase system protein PhnH</fullName>
    </submittedName>
</protein>
<dbReference type="Gene3D" id="3.40.50.11310">
    <property type="entry name" value="Bacterial phosphonate metabolism protein PhnH"/>
    <property type="match status" value="1"/>
</dbReference>
<dbReference type="AlphaFoldDB" id="A0A7X0VY84"/>
<dbReference type="GO" id="GO:0019634">
    <property type="term" value="P:organic phosphonate metabolic process"/>
    <property type="evidence" value="ECO:0007669"/>
    <property type="project" value="InterPro"/>
</dbReference>
<dbReference type="EMBL" id="JACJVO010000042">
    <property type="protein sequence ID" value="MBB6735099.1"/>
    <property type="molecule type" value="Genomic_DNA"/>
</dbReference>
<evidence type="ECO:0000313" key="1">
    <source>
        <dbReference type="EMBL" id="MBB6735099.1"/>
    </source>
</evidence>
<evidence type="ECO:0000313" key="2">
    <source>
        <dbReference type="Proteomes" id="UP000564644"/>
    </source>
</evidence>
<dbReference type="GO" id="GO:0016829">
    <property type="term" value="F:lyase activity"/>
    <property type="evidence" value="ECO:0007669"/>
    <property type="project" value="UniProtKB-KW"/>
</dbReference>
<reference evidence="1 2" key="1">
    <citation type="submission" date="2020-08" db="EMBL/GenBank/DDBJ databases">
        <title>Cohnella phylogeny.</title>
        <authorList>
            <person name="Dunlap C."/>
        </authorList>
    </citation>
    <scope>NUCLEOTIDE SEQUENCE [LARGE SCALE GENOMIC DNA]</scope>
    <source>
        <strain evidence="1 2">CBP 2801</strain>
    </source>
</reference>